<comment type="similarity">
    <text evidence="2">Belongs to the 2H phosphoesterase superfamily. ThpR family.</text>
</comment>
<dbReference type="RefSeq" id="WP_269423222.1">
    <property type="nucleotide sequence ID" value="NZ_JAPWGY010000003.1"/>
</dbReference>
<evidence type="ECO:0000256" key="2">
    <source>
        <dbReference type="HAMAP-Rule" id="MF_01940"/>
    </source>
</evidence>
<feature type="active site" description="Proton donor" evidence="2">
    <location>
        <position position="36"/>
    </location>
</feature>
<dbReference type="PANTHER" id="PTHR35561:SF1">
    <property type="entry name" value="RNA 2',3'-CYCLIC PHOSPHODIESTERASE"/>
    <property type="match status" value="1"/>
</dbReference>
<evidence type="ECO:0000259" key="3">
    <source>
        <dbReference type="Pfam" id="PF02834"/>
    </source>
</evidence>
<keyword evidence="1 2" id="KW-0378">Hydrolase</keyword>
<gene>
    <name evidence="4" type="primary">thpR</name>
    <name evidence="4" type="ORF">O4H49_09645</name>
</gene>
<evidence type="ECO:0000256" key="1">
    <source>
        <dbReference type="ARBA" id="ARBA00022801"/>
    </source>
</evidence>
<dbReference type="PANTHER" id="PTHR35561">
    <property type="entry name" value="RNA 2',3'-CYCLIC PHOSPHODIESTERASE"/>
    <property type="match status" value="1"/>
</dbReference>
<evidence type="ECO:0000313" key="4">
    <source>
        <dbReference type="EMBL" id="MCZ4281040.1"/>
    </source>
</evidence>
<dbReference type="InterPro" id="IPR004175">
    <property type="entry name" value="RNA_CPDase"/>
</dbReference>
<dbReference type="InterPro" id="IPR009097">
    <property type="entry name" value="Cyclic_Pdiesterase"/>
</dbReference>
<dbReference type="InterPro" id="IPR014051">
    <property type="entry name" value="Phosphoesterase_HXTX"/>
</dbReference>
<evidence type="ECO:0000313" key="5">
    <source>
        <dbReference type="Proteomes" id="UP001069802"/>
    </source>
</evidence>
<feature type="short sequence motif" description="HXTX 1" evidence="2">
    <location>
        <begin position="36"/>
        <end position="39"/>
    </location>
</feature>
<dbReference type="EMBL" id="JAPWGY010000003">
    <property type="protein sequence ID" value="MCZ4281040.1"/>
    <property type="molecule type" value="Genomic_DNA"/>
</dbReference>
<sequence length="187" mass="20958">MRLFSAIALPEEARLSLMGLCHGLPGQRWVVPENFHITLRFFGEVNGAVARDLDEVFSRIHFKPFEVRLSGVGAFGKENKPRMLWAGVEKTPEISDLKRKIEHAAQSVGVNLEREKFTPHVTLCRFKSAPGPAFGNYLQANSLFSHPPFVAECFGLYSSHLTPSGACYALEADYPEPFFSWTETLDI</sequence>
<comment type="function">
    <text evidence="2">Hydrolyzes RNA 2',3'-cyclic phosphodiester to an RNA 2'-phosphomonoester.</text>
</comment>
<feature type="domain" description="Phosphoesterase HXTX" evidence="3">
    <location>
        <begin position="10"/>
        <end position="85"/>
    </location>
</feature>
<name>A0ABT4LJD0_9PROT</name>
<comment type="catalytic activity">
    <reaction evidence="2">
        <text>a 3'-end 2',3'-cyclophospho-ribonucleotide-RNA + H2O = a 3'-end 2'-phospho-ribonucleotide-RNA + H(+)</text>
        <dbReference type="Rhea" id="RHEA:11828"/>
        <dbReference type="Rhea" id="RHEA-COMP:10464"/>
        <dbReference type="Rhea" id="RHEA-COMP:17353"/>
        <dbReference type="ChEBI" id="CHEBI:15377"/>
        <dbReference type="ChEBI" id="CHEBI:15378"/>
        <dbReference type="ChEBI" id="CHEBI:83064"/>
        <dbReference type="ChEBI" id="CHEBI:173113"/>
        <dbReference type="EC" id="3.1.4.58"/>
    </reaction>
</comment>
<keyword evidence="5" id="KW-1185">Reference proteome</keyword>
<comment type="caution">
    <text evidence="4">The sequence shown here is derived from an EMBL/GenBank/DDBJ whole genome shotgun (WGS) entry which is preliminary data.</text>
</comment>
<dbReference type="EC" id="3.1.4.58" evidence="2"/>
<protein>
    <recommendedName>
        <fullName evidence="2">RNA 2',3'-cyclic phosphodiesterase</fullName>
        <shortName evidence="2">RNA 2',3'-CPDase</shortName>
        <ecNumber evidence="2">3.1.4.58</ecNumber>
    </recommendedName>
</protein>
<feature type="domain" description="Phosphoesterase HXTX" evidence="3">
    <location>
        <begin position="91"/>
        <end position="168"/>
    </location>
</feature>
<feature type="active site" description="Proton acceptor" evidence="2">
    <location>
        <position position="120"/>
    </location>
</feature>
<dbReference type="SUPFAM" id="SSF55144">
    <property type="entry name" value="LigT-like"/>
    <property type="match status" value="1"/>
</dbReference>
<accession>A0ABT4LJD0</accession>
<reference evidence="4" key="1">
    <citation type="submission" date="2022-12" db="EMBL/GenBank/DDBJ databases">
        <title>Bacterial isolates from different developmental stages of Nematostella vectensis.</title>
        <authorList>
            <person name="Fraune S."/>
        </authorList>
    </citation>
    <scope>NUCLEOTIDE SEQUENCE</scope>
    <source>
        <strain evidence="4">G21630-S1</strain>
    </source>
</reference>
<organism evidence="4 5">
    <name type="scientific">Kiloniella laminariae</name>
    <dbReference type="NCBI Taxonomy" id="454162"/>
    <lineage>
        <taxon>Bacteria</taxon>
        <taxon>Pseudomonadati</taxon>
        <taxon>Pseudomonadota</taxon>
        <taxon>Alphaproteobacteria</taxon>
        <taxon>Rhodospirillales</taxon>
        <taxon>Kiloniellaceae</taxon>
        <taxon>Kiloniella</taxon>
    </lineage>
</organism>
<dbReference type="Pfam" id="PF02834">
    <property type="entry name" value="LigT_PEase"/>
    <property type="match status" value="2"/>
</dbReference>
<dbReference type="HAMAP" id="MF_01940">
    <property type="entry name" value="RNA_CPDase"/>
    <property type="match status" value="1"/>
</dbReference>
<dbReference type="Gene3D" id="3.90.1140.10">
    <property type="entry name" value="Cyclic phosphodiesterase"/>
    <property type="match status" value="1"/>
</dbReference>
<proteinExistence type="inferred from homology"/>
<dbReference type="NCBIfam" id="TIGR02258">
    <property type="entry name" value="2_5_ligase"/>
    <property type="match status" value="1"/>
</dbReference>
<dbReference type="Proteomes" id="UP001069802">
    <property type="component" value="Unassembled WGS sequence"/>
</dbReference>
<feature type="short sequence motif" description="HXTX 2" evidence="2">
    <location>
        <begin position="120"/>
        <end position="123"/>
    </location>
</feature>